<organism evidence="1">
    <name type="scientific">Cacopsylla melanoneura</name>
    <dbReference type="NCBI Taxonomy" id="428564"/>
    <lineage>
        <taxon>Eukaryota</taxon>
        <taxon>Metazoa</taxon>
        <taxon>Ecdysozoa</taxon>
        <taxon>Arthropoda</taxon>
        <taxon>Hexapoda</taxon>
        <taxon>Insecta</taxon>
        <taxon>Pterygota</taxon>
        <taxon>Neoptera</taxon>
        <taxon>Paraneoptera</taxon>
        <taxon>Hemiptera</taxon>
        <taxon>Sternorrhyncha</taxon>
        <taxon>Psylloidea</taxon>
        <taxon>Psyllidae</taxon>
        <taxon>Psyllinae</taxon>
        <taxon>Cacopsylla</taxon>
    </lineage>
</organism>
<protein>
    <submittedName>
        <fullName evidence="1">Uncharacterized protein</fullName>
    </submittedName>
</protein>
<dbReference type="AlphaFoldDB" id="A0A8D8Z8I5"/>
<sequence>MGSWVNKNQLRLISVYSRNALIKNKYTICRLLVIKEQKKVDSVPPAKDALCDLMLKDTVRCHSYNRTCHNLKDTVRCHNHNRTCYNLKETVRGHNHNTTCHNLENLVRICHSLRISTVIRKDQCVL</sequence>
<accession>A0A8D8Z8I5</accession>
<evidence type="ECO:0000313" key="1">
    <source>
        <dbReference type="EMBL" id="CAG6741592.1"/>
    </source>
</evidence>
<name>A0A8D8Z8I5_9HEMI</name>
<proteinExistence type="predicted"/>
<reference evidence="1" key="1">
    <citation type="submission" date="2021-05" db="EMBL/GenBank/DDBJ databases">
        <authorList>
            <person name="Alioto T."/>
            <person name="Alioto T."/>
            <person name="Gomez Garrido J."/>
        </authorList>
    </citation>
    <scope>NUCLEOTIDE SEQUENCE</scope>
</reference>
<dbReference type="EMBL" id="HBUF01427726">
    <property type="protein sequence ID" value="CAG6741592.1"/>
    <property type="molecule type" value="Transcribed_RNA"/>
</dbReference>